<sequence length="65" mass="7461">MAALRQMADNIAWSTNRQKNFDSRSDVDGYYLHKSTEDYIDVCRPRARSDKLIARSKNTARAPGK</sequence>
<evidence type="ECO:0000313" key="1">
    <source>
        <dbReference type="EMBL" id="GFJ93396.1"/>
    </source>
</evidence>
<dbReference type="Proteomes" id="UP000482960">
    <property type="component" value="Unassembled WGS sequence"/>
</dbReference>
<name>A0A6V8LH24_9ACTN</name>
<evidence type="ECO:0000313" key="2">
    <source>
        <dbReference type="Proteomes" id="UP000482960"/>
    </source>
</evidence>
<comment type="caution">
    <text evidence="1">The sequence shown here is derived from an EMBL/GenBank/DDBJ whole genome shotgun (WGS) entry which is preliminary data.</text>
</comment>
<proteinExistence type="predicted"/>
<reference evidence="1 2" key="2">
    <citation type="submission" date="2020-03" db="EMBL/GenBank/DDBJ databases">
        <authorList>
            <person name="Ichikawa N."/>
            <person name="Kimura A."/>
            <person name="Kitahashi Y."/>
            <person name="Uohara A."/>
        </authorList>
    </citation>
    <scope>NUCLEOTIDE SEQUENCE [LARGE SCALE GENOMIC DNA]</scope>
    <source>
        <strain evidence="1 2">NBRC 108638</strain>
    </source>
</reference>
<dbReference type="AlphaFoldDB" id="A0A6V8LH24"/>
<gene>
    <name evidence="1" type="ORF">Prum_070380</name>
</gene>
<keyword evidence="2" id="KW-1185">Reference proteome</keyword>
<dbReference type="EMBL" id="BLPG01000001">
    <property type="protein sequence ID" value="GFJ93396.1"/>
    <property type="molecule type" value="Genomic_DNA"/>
</dbReference>
<accession>A0A6V8LH24</accession>
<organism evidence="1 2">
    <name type="scientific">Phytohabitans rumicis</name>
    <dbReference type="NCBI Taxonomy" id="1076125"/>
    <lineage>
        <taxon>Bacteria</taxon>
        <taxon>Bacillati</taxon>
        <taxon>Actinomycetota</taxon>
        <taxon>Actinomycetes</taxon>
        <taxon>Micromonosporales</taxon>
        <taxon>Micromonosporaceae</taxon>
    </lineage>
</organism>
<reference evidence="1 2" key="1">
    <citation type="submission" date="2020-03" db="EMBL/GenBank/DDBJ databases">
        <title>Whole genome shotgun sequence of Phytohabitans rumicis NBRC 108638.</title>
        <authorList>
            <person name="Komaki H."/>
            <person name="Tamura T."/>
        </authorList>
    </citation>
    <scope>NUCLEOTIDE SEQUENCE [LARGE SCALE GENOMIC DNA]</scope>
    <source>
        <strain evidence="1 2">NBRC 108638</strain>
    </source>
</reference>
<protein>
    <submittedName>
        <fullName evidence="1">Uncharacterized protein</fullName>
    </submittedName>
</protein>